<protein>
    <submittedName>
        <fullName evidence="3">CYTH domain-containing protein</fullName>
    </submittedName>
</protein>
<organism evidence="2 3">
    <name type="scientific">Ascaris lumbricoides</name>
    <name type="common">Giant roundworm</name>
    <dbReference type="NCBI Taxonomy" id="6252"/>
    <lineage>
        <taxon>Eukaryota</taxon>
        <taxon>Metazoa</taxon>
        <taxon>Ecdysozoa</taxon>
        <taxon>Nematoda</taxon>
        <taxon>Chromadorea</taxon>
        <taxon>Rhabditida</taxon>
        <taxon>Spirurina</taxon>
        <taxon>Ascaridomorpha</taxon>
        <taxon>Ascaridoidea</taxon>
        <taxon>Ascarididae</taxon>
        <taxon>Ascaris</taxon>
    </lineage>
</organism>
<dbReference type="SUPFAM" id="SSF55154">
    <property type="entry name" value="CYTH-like phosphatases"/>
    <property type="match status" value="1"/>
</dbReference>
<dbReference type="PANTHER" id="PTHR21028">
    <property type="entry name" value="SI:CH211-156B7.4"/>
    <property type="match status" value="1"/>
</dbReference>
<dbReference type="PANTHER" id="PTHR21028:SF2">
    <property type="entry name" value="CYTH DOMAIN-CONTAINING PROTEIN"/>
    <property type="match status" value="1"/>
</dbReference>
<dbReference type="Gene3D" id="2.40.320.10">
    <property type="entry name" value="Hypothetical Protein Pfu-838710-001"/>
    <property type="match status" value="1"/>
</dbReference>
<dbReference type="WBParaSite" id="ALUE_0002007701-mRNA-1">
    <property type="protein sequence ID" value="ALUE_0002007701-mRNA-1"/>
    <property type="gene ID" value="ALUE_0002007701"/>
</dbReference>
<accession>A0A0M3IMU9</accession>
<dbReference type="InterPro" id="IPR023577">
    <property type="entry name" value="CYTH_domain"/>
</dbReference>
<name>A0A0M3IMU9_ASCLU</name>
<dbReference type="AlphaFoldDB" id="A0A0M3IMU9"/>
<sequence>MGILGEVKKKRILFTYEQTRIHLDEVEGLGSFMELEVCLRDDQTLEEGQSVVEEIMQKLGIKRSQLVSGAYMDALLSIRA</sequence>
<dbReference type="CDD" id="cd07890">
    <property type="entry name" value="CYTH-like_AC_IV-like"/>
    <property type="match status" value="1"/>
</dbReference>
<dbReference type="Proteomes" id="UP000036681">
    <property type="component" value="Unplaced"/>
</dbReference>
<keyword evidence="2" id="KW-1185">Reference proteome</keyword>
<proteinExistence type="predicted"/>
<feature type="domain" description="CYTH" evidence="1">
    <location>
        <begin position="1"/>
        <end position="77"/>
    </location>
</feature>
<dbReference type="PROSITE" id="PS51707">
    <property type="entry name" value="CYTH"/>
    <property type="match status" value="1"/>
</dbReference>
<dbReference type="InterPro" id="IPR008173">
    <property type="entry name" value="Adenylyl_cyclase_CyaB"/>
</dbReference>
<evidence type="ECO:0000313" key="2">
    <source>
        <dbReference type="Proteomes" id="UP000036681"/>
    </source>
</evidence>
<dbReference type="InterPro" id="IPR033469">
    <property type="entry name" value="CYTH-like_dom_sf"/>
</dbReference>
<dbReference type="GO" id="GO:0016462">
    <property type="term" value="F:pyrophosphatase activity"/>
    <property type="evidence" value="ECO:0007669"/>
    <property type="project" value="UniProtKB-ARBA"/>
</dbReference>
<evidence type="ECO:0000259" key="1">
    <source>
        <dbReference type="PROSITE" id="PS51707"/>
    </source>
</evidence>
<reference evidence="3" key="1">
    <citation type="submission" date="2017-02" db="UniProtKB">
        <authorList>
            <consortium name="WormBaseParasite"/>
        </authorList>
    </citation>
    <scope>IDENTIFICATION</scope>
</reference>
<dbReference type="Pfam" id="PF01928">
    <property type="entry name" value="CYTH"/>
    <property type="match status" value="1"/>
</dbReference>
<evidence type="ECO:0000313" key="3">
    <source>
        <dbReference type="WBParaSite" id="ALUE_0002007701-mRNA-1"/>
    </source>
</evidence>